<dbReference type="InterPro" id="IPR001412">
    <property type="entry name" value="aa-tRNA-synth_I_CS"/>
</dbReference>
<accession>A0A7J0F2A5</accession>
<organism evidence="11 12">
    <name type="scientific">Actinidia rufa</name>
    <dbReference type="NCBI Taxonomy" id="165716"/>
    <lineage>
        <taxon>Eukaryota</taxon>
        <taxon>Viridiplantae</taxon>
        <taxon>Streptophyta</taxon>
        <taxon>Embryophyta</taxon>
        <taxon>Tracheophyta</taxon>
        <taxon>Spermatophyta</taxon>
        <taxon>Magnoliopsida</taxon>
        <taxon>eudicotyledons</taxon>
        <taxon>Gunneridae</taxon>
        <taxon>Pentapetalae</taxon>
        <taxon>asterids</taxon>
        <taxon>Ericales</taxon>
        <taxon>Actinidiaceae</taxon>
        <taxon>Actinidia</taxon>
    </lineage>
</organism>
<comment type="catalytic activity">
    <reaction evidence="8">
        <text>tRNA(Ile) + L-isoleucine + ATP = L-isoleucyl-tRNA(Ile) + AMP + diphosphate</text>
        <dbReference type="Rhea" id="RHEA:11060"/>
        <dbReference type="Rhea" id="RHEA-COMP:9666"/>
        <dbReference type="Rhea" id="RHEA-COMP:9695"/>
        <dbReference type="ChEBI" id="CHEBI:30616"/>
        <dbReference type="ChEBI" id="CHEBI:33019"/>
        <dbReference type="ChEBI" id="CHEBI:58045"/>
        <dbReference type="ChEBI" id="CHEBI:78442"/>
        <dbReference type="ChEBI" id="CHEBI:78528"/>
        <dbReference type="ChEBI" id="CHEBI:456215"/>
        <dbReference type="EC" id="6.1.1.5"/>
    </reaction>
</comment>
<dbReference type="AlphaFoldDB" id="A0A7J0F2A5"/>
<dbReference type="SUPFAM" id="SSF50677">
    <property type="entry name" value="ValRS/IleRS/LeuRS editing domain"/>
    <property type="match status" value="1"/>
</dbReference>
<evidence type="ECO:0000256" key="2">
    <source>
        <dbReference type="ARBA" id="ARBA00022598"/>
    </source>
</evidence>
<dbReference type="GO" id="GO:0005524">
    <property type="term" value="F:ATP binding"/>
    <property type="evidence" value="ECO:0007669"/>
    <property type="project" value="UniProtKB-KW"/>
</dbReference>
<dbReference type="SUPFAM" id="SSF52374">
    <property type="entry name" value="Nucleotidylyl transferase"/>
    <property type="match status" value="1"/>
</dbReference>
<dbReference type="GO" id="GO:0006428">
    <property type="term" value="P:isoleucyl-tRNA aminoacylation"/>
    <property type="evidence" value="ECO:0007669"/>
    <property type="project" value="InterPro"/>
</dbReference>
<evidence type="ECO:0000256" key="8">
    <source>
        <dbReference type="ARBA" id="ARBA00048359"/>
    </source>
</evidence>
<feature type="compositionally biased region" description="Low complexity" evidence="9">
    <location>
        <begin position="290"/>
        <end position="304"/>
    </location>
</feature>
<dbReference type="PANTHER" id="PTHR42780">
    <property type="entry name" value="SOLEUCYL-TRNA SYNTHETASE"/>
    <property type="match status" value="1"/>
</dbReference>
<reference evidence="11 12" key="1">
    <citation type="submission" date="2019-07" db="EMBL/GenBank/DDBJ databases">
        <title>De Novo Assembly of kiwifruit Actinidia rufa.</title>
        <authorList>
            <person name="Sugita-Konishi S."/>
            <person name="Sato K."/>
            <person name="Mori E."/>
            <person name="Abe Y."/>
            <person name="Kisaki G."/>
            <person name="Hamano K."/>
            <person name="Suezawa K."/>
            <person name="Otani M."/>
            <person name="Fukuda T."/>
            <person name="Manabe T."/>
            <person name="Gomi K."/>
            <person name="Tabuchi M."/>
            <person name="Akimitsu K."/>
            <person name="Kataoka I."/>
        </authorList>
    </citation>
    <scope>NUCLEOTIDE SEQUENCE [LARGE SCALE GENOMIC DNA]</scope>
    <source>
        <strain evidence="12">cv. Fuchu</strain>
    </source>
</reference>
<evidence type="ECO:0000256" key="3">
    <source>
        <dbReference type="ARBA" id="ARBA00022741"/>
    </source>
</evidence>
<name>A0A7J0F2A5_9ERIC</name>
<keyword evidence="6 11" id="KW-0030">Aminoacyl-tRNA synthetase</keyword>
<dbReference type="EMBL" id="BJWL01000008">
    <property type="protein sequence ID" value="GFY92831.1"/>
    <property type="molecule type" value="Genomic_DNA"/>
</dbReference>
<comment type="caution">
    <text evidence="11">The sequence shown here is derived from an EMBL/GenBank/DDBJ whole genome shotgun (WGS) entry which is preliminary data.</text>
</comment>
<dbReference type="InterPro" id="IPR023586">
    <property type="entry name" value="Ile-tRNA-ligase_type2"/>
</dbReference>
<dbReference type="GO" id="GO:0004822">
    <property type="term" value="F:isoleucine-tRNA ligase activity"/>
    <property type="evidence" value="ECO:0007669"/>
    <property type="project" value="UniProtKB-EC"/>
</dbReference>
<dbReference type="PROSITE" id="PS00178">
    <property type="entry name" value="AA_TRNA_LIGASE_I"/>
    <property type="match status" value="1"/>
</dbReference>
<sequence length="325" mass="36654">MDDVCEGKDFSFPKQEEKVLQWWGEIKAFETQLERTKLLPEYIFYDGPPFATGLPHYGHILAGTIKDVVTRYQSMHGHHVTRRFGWDCHGLPVEYEIDKKLGIKTREDVLKMGIGNYNEECRSIVTRLFNPEKGIVYGDGVTTWREWVVGRSRTLRCIALEKEEIAGKVMPYSTGCKTPLSNFEANSNYKFLCIPIFFTISEQEVPDPEIMVAFPIVDDPQGAAFVAWTTTPWTLPSNLALCVNANFVYVKVRNKFNGNIYVVAESRLSELPFEKPKKGTLNGRVNDLDSSNSKTKGSSGGKSKNVIDTYEVLDKFPGASLVGTK</sequence>
<keyword evidence="2" id="KW-0436">Ligase</keyword>
<dbReference type="PANTHER" id="PTHR42780:SF1">
    <property type="entry name" value="ISOLEUCINE--TRNA LIGASE, CYTOPLASMIC"/>
    <property type="match status" value="1"/>
</dbReference>
<dbReference type="GO" id="GO:0048608">
    <property type="term" value="P:reproductive structure development"/>
    <property type="evidence" value="ECO:0007669"/>
    <property type="project" value="UniProtKB-ARBA"/>
</dbReference>
<dbReference type="EC" id="6.1.1.5" evidence="1"/>
<dbReference type="OrthoDB" id="1706657at2759"/>
<dbReference type="GO" id="GO:0002161">
    <property type="term" value="F:aminoacyl-tRNA deacylase activity"/>
    <property type="evidence" value="ECO:0007669"/>
    <property type="project" value="InterPro"/>
</dbReference>
<keyword evidence="12" id="KW-1185">Reference proteome</keyword>
<dbReference type="InterPro" id="IPR014729">
    <property type="entry name" value="Rossmann-like_a/b/a_fold"/>
</dbReference>
<dbReference type="InterPro" id="IPR002300">
    <property type="entry name" value="aa-tRNA-synth_Ia"/>
</dbReference>
<dbReference type="PRINTS" id="PR00984">
    <property type="entry name" value="TRNASYNTHILE"/>
</dbReference>
<keyword evidence="3" id="KW-0547">Nucleotide-binding</keyword>
<evidence type="ECO:0000256" key="4">
    <source>
        <dbReference type="ARBA" id="ARBA00022840"/>
    </source>
</evidence>
<dbReference type="InterPro" id="IPR002301">
    <property type="entry name" value="Ile-tRNA-ligase"/>
</dbReference>
<feature type="region of interest" description="Disordered" evidence="9">
    <location>
        <begin position="282"/>
        <end position="304"/>
    </location>
</feature>
<protein>
    <recommendedName>
        <fullName evidence="1">isoleucine--tRNA ligase</fullName>
        <ecNumber evidence="1">6.1.1.5</ecNumber>
    </recommendedName>
    <alternativeName>
        <fullName evidence="7">Isoleucyl-tRNA synthetase</fullName>
    </alternativeName>
</protein>
<gene>
    <name evidence="11" type="ORF">Acr_08g0012270</name>
</gene>
<evidence type="ECO:0000313" key="11">
    <source>
        <dbReference type="EMBL" id="GFY92831.1"/>
    </source>
</evidence>
<keyword evidence="5" id="KW-0648">Protein biosynthesis</keyword>
<feature type="domain" description="Aminoacyl-tRNA synthetase class Ia" evidence="10">
    <location>
        <begin position="19"/>
        <end position="128"/>
    </location>
</feature>
<dbReference type="Pfam" id="PF00133">
    <property type="entry name" value="tRNA-synt_1"/>
    <property type="match status" value="1"/>
</dbReference>
<dbReference type="GO" id="GO:0009791">
    <property type="term" value="P:post-embryonic development"/>
    <property type="evidence" value="ECO:0007669"/>
    <property type="project" value="UniProtKB-ARBA"/>
</dbReference>
<evidence type="ECO:0000256" key="6">
    <source>
        <dbReference type="ARBA" id="ARBA00023146"/>
    </source>
</evidence>
<evidence type="ECO:0000259" key="10">
    <source>
        <dbReference type="Pfam" id="PF00133"/>
    </source>
</evidence>
<proteinExistence type="predicted"/>
<dbReference type="Gene3D" id="3.40.50.620">
    <property type="entry name" value="HUPs"/>
    <property type="match status" value="1"/>
</dbReference>
<dbReference type="InterPro" id="IPR009008">
    <property type="entry name" value="Val/Leu/Ile-tRNA-synth_edit"/>
</dbReference>
<evidence type="ECO:0000256" key="9">
    <source>
        <dbReference type="SAM" id="MobiDB-lite"/>
    </source>
</evidence>
<evidence type="ECO:0000256" key="7">
    <source>
        <dbReference type="ARBA" id="ARBA00032665"/>
    </source>
</evidence>
<dbReference type="Gene3D" id="3.90.740.10">
    <property type="entry name" value="Valyl/Leucyl/Isoleucyl-tRNA synthetase, editing domain"/>
    <property type="match status" value="1"/>
</dbReference>
<evidence type="ECO:0000256" key="5">
    <source>
        <dbReference type="ARBA" id="ARBA00022917"/>
    </source>
</evidence>
<dbReference type="Proteomes" id="UP000585474">
    <property type="component" value="Unassembled WGS sequence"/>
</dbReference>
<keyword evidence="4" id="KW-0067">ATP-binding</keyword>
<evidence type="ECO:0000313" key="12">
    <source>
        <dbReference type="Proteomes" id="UP000585474"/>
    </source>
</evidence>
<evidence type="ECO:0000256" key="1">
    <source>
        <dbReference type="ARBA" id="ARBA00013165"/>
    </source>
</evidence>